<organism evidence="2">
    <name type="scientific">uncultured Solirubrobacteraceae bacterium</name>
    <dbReference type="NCBI Taxonomy" id="1162706"/>
    <lineage>
        <taxon>Bacteria</taxon>
        <taxon>Bacillati</taxon>
        <taxon>Actinomycetota</taxon>
        <taxon>Thermoleophilia</taxon>
        <taxon>Solirubrobacterales</taxon>
        <taxon>Solirubrobacteraceae</taxon>
        <taxon>environmental samples</taxon>
    </lineage>
</organism>
<dbReference type="AlphaFoldDB" id="A0A6J4SDE9"/>
<protein>
    <submittedName>
        <fullName evidence="2">Uncharacterized protein</fullName>
    </submittedName>
</protein>
<dbReference type="EMBL" id="CADCVS010000222">
    <property type="protein sequence ID" value="CAA9495881.1"/>
    <property type="molecule type" value="Genomic_DNA"/>
</dbReference>
<name>A0A6J4SDE9_9ACTN</name>
<feature type="compositionally biased region" description="Low complexity" evidence="1">
    <location>
        <begin position="33"/>
        <end position="42"/>
    </location>
</feature>
<reference evidence="2" key="1">
    <citation type="submission" date="2020-02" db="EMBL/GenBank/DDBJ databases">
        <authorList>
            <person name="Meier V. D."/>
        </authorList>
    </citation>
    <scope>NUCLEOTIDE SEQUENCE</scope>
    <source>
        <strain evidence="2">AVDCRST_MAG30</strain>
    </source>
</reference>
<evidence type="ECO:0000313" key="2">
    <source>
        <dbReference type="EMBL" id="CAA9495881.1"/>
    </source>
</evidence>
<feature type="compositionally biased region" description="Basic and acidic residues" evidence="1">
    <location>
        <begin position="14"/>
        <end position="25"/>
    </location>
</feature>
<feature type="non-terminal residue" evidence="2">
    <location>
        <position position="1"/>
    </location>
</feature>
<sequence length="52" mass="5842">GHGRPVAARPLRRRRDERDAGDRGPRPHRPRRQPVGVRGGQAARSRPFPEGL</sequence>
<feature type="region of interest" description="Disordered" evidence="1">
    <location>
        <begin position="1"/>
        <end position="52"/>
    </location>
</feature>
<evidence type="ECO:0000256" key="1">
    <source>
        <dbReference type="SAM" id="MobiDB-lite"/>
    </source>
</evidence>
<proteinExistence type="predicted"/>
<gene>
    <name evidence="2" type="ORF">AVDCRST_MAG30-1643</name>
</gene>
<feature type="non-terminal residue" evidence="2">
    <location>
        <position position="52"/>
    </location>
</feature>
<accession>A0A6J4SDE9</accession>